<evidence type="ECO:0000256" key="1">
    <source>
        <dbReference type="SAM" id="MobiDB-lite"/>
    </source>
</evidence>
<sequence length="104" mass="12012">MTAFHQRFGKLLFLGQIEPGFLSLFKVVDDERNNNEDQNQRKCAHNNRKHEDPAREQFAALNTLTCDSCGLVIKFGQQMRYLQGNILLGKGELLHLFFDSRQLS</sequence>
<comment type="caution">
    <text evidence="2">The sequence shown here is derived from an EMBL/GenBank/DDBJ whole genome shotgun (WGS) entry which is preliminary data.</text>
</comment>
<accession>A0A645EDZ9</accession>
<gene>
    <name evidence="2" type="ORF">SDC9_146183</name>
</gene>
<organism evidence="2">
    <name type="scientific">bioreactor metagenome</name>
    <dbReference type="NCBI Taxonomy" id="1076179"/>
    <lineage>
        <taxon>unclassified sequences</taxon>
        <taxon>metagenomes</taxon>
        <taxon>ecological metagenomes</taxon>
    </lineage>
</organism>
<evidence type="ECO:0000313" key="2">
    <source>
        <dbReference type="EMBL" id="MPM98993.1"/>
    </source>
</evidence>
<protein>
    <submittedName>
        <fullName evidence="2">Uncharacterized protein</fullName>
    </submittedName>
</protein>
<feature type="region of interest" description="Disordered" evidence="1">
    <location>
        <begin position="33"/>
        <end position="52"/>
    </location>
</feature>
<dbReference type="EMBL" id="VSSQ01045117">
    <property type="protein sequence ID" value="MPM98993.1"/>
    <property type="molecule type" value="Genomic_DNA"/>
</dbReference>
<proteinExistence type="predicted"/>
<reference evidence="2" key="1">
    <citation type="submission" date="2019-08" db="EMBL/GenBank/DDBJ databases">
        <authorList>
            <person name="Kucharzyk K."/>
            <person name="Murdoch R.W."/>
            <person name="Higgins S."/>
            <person name="Loffler F."/>
        </authorList>
    </citation>
    <scope>NUCLEOTIDE SEQUENCE</scope>
</reference>
<dbReference type="AlphaFoldDB" id="A0A645EDZ9"/>
<name>A0A645EDZ9_9ZZZZ</name>